<dbReference type="InterPro" id="IPR008949">
    <property type="entry name" value="Isoprenoid_synthase_dom_sf"/>
</dbReference>
<dbReference type="Proteomes" id="UP001302676">
    <property type="component" value="Unassembled WGS sequence"/>
</dbReference>
<dbReference type="PROSITE" id="PS00444">
    <property type="entry name" value="POLYPRENYL_SYNTHASE_2"/>
    <property type="match status" value="1"/>
</dbReference>
<dbReference type="InterPro" id="IPR000092">
    <property type="entry name" value="Polyprenyl_synt"/>
</dbReference>
<dbReference type="PANTHER" id="PTHR12001:SF72">
    <property type="entry name" value="THIJ_PFPI FAMILY PROTEIN (AFU_ORTHOLOGUE AFUA_3G01210)-RELATED"/>
    <property type="match status" value="1"/>
</dbReference>
<organism evidence="4 5">
    <name type="scientific">Dichotomopilus funicola</name>
    <dbReference type="NCBI Taxonomy" id="1934379"/>
    <lineage>
        <taxon>Eukaryota</taxon>
        <taxon>Fungi</taxon>
        <taxon>Dikarya</taxon>
        <taxon>Ascomycota</taxon>
        <taxon>Pezizomycotina</taxon>
        <taxon>Sordariomycetes</taxon>
        <taxon>Sordariomycetidae</taxon>
        <taxon>Sordariales</taxon>
        <taxon>Chaetomiaceae</taxon>
        <taxon>Dichotomopilus</taxon>
    </lineage>
</organism>
<dbReference type="GO" id="GO:0043386">
    <property type="term" value="P:mycotoxin biosynthetic process"/>
    <property type="evidence" value="ECO:0007669"/>
    <property type="project" value="UniProtKB-ARBA"/>
</dbReference>
<dbReference type="GO" id="GO:0008299">
    <property type="term" value="P:isoprenoid biosynthetic process"/>
    <property type="evidence" value="ECO:0007669"/>
    <property type="project" value="InterPro"/>
</dbReference>
<dbReference type="EMBL" id="MU853638">
    <property type="protein sequence ID" value="KAK4140186.1"/>
    <property type="molecule type" value="Genomic_DNA"/>
</dbReference>
<sequence>METPHARCLDSSTYDTTFDGFCAPTIPVLVHRDARLADRGAFRAQRDWQHICDAGLPQGFSGISGPEHNYVATAMPGVLPERIELVSYMVELMFIGDDVVNEAESPAAVAGPMMMGLLAALRAARRATENGNRESVSASASPAERVWTSVATALFEMDRPRAEELARWFEKMVTVLVTQFDDEKHFENVEQYLEYRRMNMASQFSFGLVLFGIAADIPKDQQEVCFELTQAFWMQTCLVNDSHSWGRERDAAAAAGQKWVSNAIWVLINKHSMTHEAAQAFCRRKASKYAAEYERTVAQAMDRDDLCRDAKRLLDNFRLGMTGNVIWGLQCPRYQKRRKLTEDQLQMKEEIMGETETFGWTRDQIVGVDDQPEIPPFPFSDTLPKRSSCINGPPNDMLTNGSAVPATRTKKPLTSNAGIVRDVPALNIQILTAPSQYLDSLPGKGIRDKTIGALNTFYQVSPQQQATISRVIDLLHGASLLLDDIHDSSQLRRGKPATHRVFGVMQTINTAGYRFLDALKEVLKLDNERCMDIFCEELENLYLGQSHDVSWTSTLECPSEEEYLSMVDGKTSALFRMSVAMLDALSDHPQKPDIAQLNRFMNLLGRMFQIRDDYMNLTSAEYTKQKGFCEDLDEGKFSLPLIHALGRCEDAGGMGLRPQDKARASMIRNLLAQRLVAGKMTLDQKKLVLEQLKAQGSLEYTRRAIDALHQELGLLAQQTGLDKIEELMLVLAVLKV</sequence>
<dbReference type="PANTHER" id="PTHR12001">
    <property type="entry name" value="GERANYLGERANYL PYROPHOSPHATE SYNTHASE"/>
    <property type="match status" value="1"/>
</dbReference>
<gene>
    <name evidence="4" type="ORF">C8A04DRAFT_32312</name>
</gene>
<keyword evidence="2" id="KW-0479">Metal-binding</keyword>
<reference evidence="4" key="1">
    <citation type="journal article" date="2023" name="Mol. Phylogenet. Evol.">
        <title>Genome-scale phylogeny and comparative genomics of the fungal order Sordariales.</title>
        <authorList>
            <person name="Hensen N."/>
            <person name="Bonometti L."/>
            <person name="Westerberg I."/>
            <person name="Brannstrom I.O."/>
            <person name="Guillou S."/>
            <person name="Cros-Aarteil S."/>
            <person name="Calhoun S."/>
            <person name="Haridas S."/>
            <person name="Kuo A."/>
            <person name="Mondo S."/>
            <person name="Pangilinan J."/>
            <person name="Riley R."/>
            <person name="LaButti K."/>
            <person name="Andreopoulos B."/>
            <person name="Lipzen A."/>
            <person name="Chen C."/>
            <person name="Yan M."/>
            <person name="Daum C."/>
            <person name="Ng V."/>
            <person name="Clum A."/>
            <person name="Steindorff A."/>
            <person name="Ohm R.A."/>
            <person name="Martin F."/>
            <person name="Silar P."/>
            <person name="Natvig D.O."/>
            <person name="Lalanne C."/>
            <person name="Gautier V."/>
            <person name="Ament-Velasquez S.L."/>
            <person name="Kruys A."/>
            <person name="Hutchinson M.I."/>
            <person name="Powell A.J."/>
            <person name="Barry K."/>
            <person name="Miller A.N."/>
            <person name="Grigoriev I.V."/>
            <person name="Debuchy R."/>
            <person name="Gladieux P."/>
            <person name="Hiltunen Thoren M."/>
            <person name="Johannesson H."/>
        </authorList>
    </citation>
    <scope>NUCLEOTIDE SEQUENCE</scope>
    <source>
        <strain evidence="4">CBS 141.50</strain>
    </source>
</reference>
<dbReference type="GO" id="GO:0004659">
    <property type="term" value="F:prenyltransferase activity"/>
    <property type="evidence" value="ECO:0007669"/>
    <property type="project" value="InterPro"/>
</dbReference>
<evidence type="ECO:0000256" key="3">
    <source>
        <dbReference type="ARBA" id="ARBA00022842"/>
    </source>
</evidence>
<evidence type="ECO:0000256" key="1">
    <source>
        <dbReference type="ARBA" id="ARBA00022679"/>
    </source>
</evidence>
<dbReference type="GO" id="GO:0046872">
    <property type="term" value="F:metal ion binding"/>
    <property type="evidence" value="ECO:0007669"/>
    <property type="project" value="UniProtKB-KW"/>
</dbReference>
<dbReference type="AlphaFoldDB" id="A0AAN6UWQ5"/>
<reference evidence="4" key="2">
    <citation type="submission" date="2023-05" db="EMBL/GenBank/DDBJ databases">
        <authorList>
            <consortium name="Lawrence Berkeley National Laboratory"/>
            <person name="Steindorff A."/>
            <person name="Hensen N."/>
            <person name="Bonometti L."/>
            <person name="Westerberg I."/>
            <person name="Brannstrom I.O."/>
            <person name="Guillou S."/>
            <person name="Cros-Aarteil S."/>
            <person name="Calhoun S."/>
            <person name="Haridas S."/>
            <person name="Kuo A."/>
            <person name="Mondo S."/>
            <person name="Pangilinan J."/>
            <person name="Riley R."/>
            <person name="Labutti K."/>
            <person name="Andreopoulos B."/>
            <person name="Lipzen A."/>
            <person name="Chen C."/>
            <person name="Yanf M."/>
            <person name="Daum C."/>
            <person name="Ng V."/>
            <person name="Clum A."/>
            <person name="Ohm R."/>
            <person name="Martin F."/>
            <person name="Silar P."/>
            <person name="Natvig D."/>
            <person name="Lalanne C."/>
            <person name="Gautier V."/>
            <person name="Ament-Velasquez S.L."/>
            <person name="Kruys A."/>
            <person name="Hutchinson M.I."/>
            <person name="Powell A.J."/>
            <person name="Barry K."/>
            <person name="Miller A.N."/>
            <person name="Grigoriev I.V."/>
            <person name="Debuchy R."/>
            <person name="Gladieux P."/>
            <person name="Thoren M.H."/>
            <person name="Johannesson H."/>
        </authorList>
    </citation>
    <scope>NUCLEOTIDE SEQUENCE</scope>
    <source>
        <strain evidence="4">CBS 141.50</strain>
    </source>
</reference>
<protein>
    <submittedName>
        <fullName evidence="4">Isoprenoid synthase domain-containing protein</fullName>
    </submittedName>
</protein>
<dbReference type="InterPro" id="IPR033749">
    <property type="entry name" value="Polyprenyl_synt_CS"/>
</dbReference>
<name>A0AAN6UWQ5_9PEZI</name>
<keyword evidence="5" id="KW-1185">Reference proteome</keyword>
<proteinExistence type="predicted"/>
<evidence type="ECO:0000256" key="2">
    <source>
        <dbReference type="ARBA" id="ARBA00022723"/>
    </source>
</evidence>
<evidence type="ECO:0000313" key="4">
    <source>
        <dbReference type="EMBL" id="KAK4140186.1"/>
    </source>
</evidence>
<accession>A0AAN6UWQ5</accession>
<dbReference type="Pfam" id="PF00348">
    <property type="entry name" value="polyprenyl_synt"/>
    <property type="match status" value="1"/>
</dbReference>
<dbReference type="RefSeq" id="XP_062633557.1">
    <property type="nucleotide sequence ID" value="XM_062782052.1"/>
</dbReference>
<comment type="caution">
    <text evidence="4">The sequence shown here is derived from an EMBL/GenBank/DDBJ whole genome shotgun (WGS) entry which is preliminary data.</text>
</comment>
<dbReference type="SUPFAM" id="SSF48576">
    <property type="entry name" value="Terpenoid synthases"/>
    <property type="match status" value="2"/>
</dbReference>
<dbReference type="PROSITE" id="PS00723">
    <property type="entry name" value="POLYPRENYL_SYNTHASE_1"/>
    <property type="match status" value="1"/>
</dbReference>
<evidence type="ECO:0000313" key="5">
    <source>
        <dbReference type="Proteomes" id="UP001302676"/>
    </source>
</evidence>
<dbReference type="Gene3D" id="1.10.600.10">
    <property type="entry name" value="Farnesyl Diphosphate Synthase"/>
    <property type="match status" value="2"/>
</dbReference>
<dbReference type="SFLD" id="SFLDS00005">
    <property type="entry name" value="Isoprenoid_Synthase_Type_I"/>
    <property type="match status" value="1"/>
</dbReference>
<keyword evidence="1" id="KW-0808">Transferase</keyword>
<dbReference type="GO" id="GO:0046165">
    <property type="term" value="P:alcohol biosynthetic process"/>
    <property type="evidence" value="ECO:0007669"/>
    <property type="project" value="UniProtKB-ARBA"/>
</dbReference>
<dbReference type="GeneID" id="87818665"/>
<dbReference type="Pfam" id="PF19086">
    <property type="entry name" value="Terpene_syn_C_2"/>
    <property type="match status" value="1"/>
</dbReference>
<keyword evidence="3" id="KW-0460">Magnesium</keyword>